<reference evidence="9 10" key="1">
    <citation type="submission" date="2021-03" db="EMBL/GenBank/DDBJ databases">
        <authorList>
            <person name="Peeters C."/>
        </authorList>
    </citation>
    <scope>NUCLEOTIDE SEQUENCE [LARGE SCALE GENOMIC DNA]</scope>
    <source>
        <strain evidence="9 10">LMG 26411</strain>
    </source>
</reference>
<dbReference type="InterPro" id="IPR037069">
    <property type="entry name" value="AcylCoA_DH/ox_N_sf"/>
</dbReference>
<dbReference type="InterPro" id="IPR006091">
    <property type="entry name" value="Acyl-CoA_Oxase/DH_mid-dom"/>
</dbReference>
<feature type="domain" description="Acyl-CoA dehydrogenase/oxidase C-terminal" evidence="6">
    <location>
        <begin position="232"/>
        <end position="378"/>
    </location>
</feature>
<dbReference type="Pfam" id="PF00441">
    <property type="entry name" value="Acyl-CoA_dh_1"/>
    <property type="match status" value="1"/>
</dbReference>
<dbReference type="InterPro" id="IPR013786">
    <property type="entry name" value="AcylCoA_DH/ox_N"/>
</dbReference>
<evidence type="ECO:0000256" key="4">
    <source>
        <dbReference type="ARBA" id="ARBA00022827"/>
    </source>
</evidence>
<evidence type="ECO:0000256" key="1">
    <source>
        <dbReference type="ARBA" id="ARBA00001974"/>
    </source>
</evidence>
<dbReference type="Proteomes" id="UP000672657">
    <property type="component" value="Unassembled WGS sequence"/>
</dbReference>
<dbReference type="PANTHER" id="PTHR43292:SF3">
    <property type="entry name" value="ACYL-COA DEHYDROGENASE FADE29"/>
    <property type="match status" value="1"/>
</dbReference>
<evidence type="ECO:0000256" key="2">
    <source>
        <dbReference type="ARBA" id="ARBA00009347"/>
    </source>
</evidence>
<evidence type="ECO:0000259" key="7">
    <source>
        <dbReference type="Pfam" id="PF02770"/>
    </source>
</evidence>
<keyword evidence="3" id="KW-0285">Flavoprotein</keyword>
<comment type="cofactor">
    <cofactor evidence="1">
        <name>FAD</name>
        <dbReference type="ChEBI" id="CHEBI:57692"/>
    </cofactor>
</comment>
<comment type="caution">
    <text evidence="9">The sequence shown here is derived from an EMBL/GenBank/DDBJ whole genome shotgun (WGS) entry which is preliminary data.</text>
</comment>
<dbReference type="GO" id="GO:0016491">
    <property type="term" value="F:oxidoreductase activity"/>
    <property type="evidence" value="ECO:0007669"/>
    <property type="project" value="UniProtKB-KW"/>
</dbReference>
<evidence type="ECO:0000313" key="9">
    <source>
        <dbReference type="EMBL" id="CAG2139868.1"/>
    </source>
</evidence>
<keyword evidence="5 9" id="KW-0560">Oxidoreductase</keyword>
<protein>
    <submittedName>
        <fullName evidence="9">Acyl-CoA dehydrogenase FadE17</fullName>
        <ecNumber evidence="9">1.3.99.-</ecNumber>
    </submittedName>
</protein>
<dbReference type="Pfam" id="PF02770">
    <property type="entry name" value="Acyl-CoA_dh_M"/>
    <property type="match status" value="1"/>
</dbReference>
<feature type="domain" description="Acyl-CoA oxidase/dehydrogenase middle" evidence="7">
    <location>
        <begin position="125"/>
        <end position="220"/>
    </location>
</feature>
<proteinExistence type="inferred from homology"/>
<dbReference type="EC" id="1.3.99.-" evidence="9"/>
<dbReference type="Gene3D" id="1.20.140.10">
    <property type="entry name" value="Butyryl-CoA Dehydrogenase, subunit A, domain 3"/>
    <property type="match status" value="1"/>
</dbReference>
<feature type="domain" description="Acyl-CoA dehydrogenase/oxidase N-terminal" evidence="8">
    <location>
        <begin position="6"/>
        <end position="119"/>
    </location>
</feature>
<evidence type="ECO:0000313" key="10">
    <source>
        <dbReference type="Proteomes" id="UP000672657"/>
    </source>
</evidence>
<comment type="similarity">
    <text evidence="2">Belongs to the acyl-CoA dehydrogenase family.</text>
</comment>
<name>A0ABM8TE36_9BURK</name>
<dbReference type="InterPro" id="IPR036250">
    <property type="entry name" value="AcylCo_DH-like_C"/>
</dbReference>
<keyword evidence="10" id="KW-1185">Reference proteome</keyword>
<dbReference type="Pfam" id="PF02771">
    <property type="entry name" value="Acyl-CoA_dh_N"/>
    <property type="match status" value="1"/>
</dbReference>
<gene>
    <name evidence="9" type="ORF">LMG26411_01781</name>
</gene>
<evidence type="ECO:0000259" key="6">
    <source>
        <dbReference type="Pfam" id="PF00441"/>
    </source>
</evidence>
<evidence type="ECO:0000259" key="8">
    <source>
        <dbReference type="Pfam" id="PF02771"/>
    </source>
</evidence>
<dbReference type="Gene3D" id="2.40.110.10">
    <property type="entry name" value="Butyryl-CoA Dehydrogenase, subunit A, domain 2"/>
    <property type="match status" value="1"/>
</dbReference>
<dbReference type="InterPro" id="IPR009100">
    <property type="entry name" value="AcylCoA_DH/oxidase_NM_dom_sf"/>
</dbReference>
<organism evidence="9 10">
    <name type="scientific">Cupriavidus numazuensis</name>
    <dbReference type="NCBI Taxonomy" id="221992"/>
    <lineage>
        <taxon>Bacteria</taxon>
        <taxon>Pseudomonadati</taxon>
        <taxon>Pseudomonadota</taxon>
        <taxon>Betaproteobacteria</taxon>
        <taxon>Burkholderiales</taxon>
        <taxon>Burkholderiaceae</taxon>
        <taxon>Cupriavidus</taxon>
    </lineage>
</organism>
<dbReference type="Gene3D" id="1.10.540.10">
    <property type="entry name" value="Acyl-CoA dehydrogenase/oxidase, N-terminal domain"/>
    <property type="match status" value="1"/>
</dbReference>
<dbReference type="EMBL" id="CAJPVI010000008">
    <property type="protein sequence ID" value="CAG2139868.1"/>
    <property type="molecule type" value="Genomic_DNA"/>
</dbReference>
<dbReference type="RefSeq" id="WP_211952902.1">
    <property type="nucleotide sequence ID" value="NZ_CAJPVI010000008.1"/>
</dbReference>
<dbReference type="SUPFAM" id="SSF56645">
    <property type="entry name" value="Acyl-CoA dehydrogenase NM domain-like"/>
    <property type="match status" value="1"/>
</dbReference>
<evidence type="ECO:0000256" key="5">
    <source>
        <dbReference type="ARBA" id="ARBA00023002"/>
    </source>
</evidence>
<dbReference type="InterPro" id="IPR052161">
    <property type="entry name" value="Mycobact_Acyl-CoA_DH"/>
</dbReference>
<sequence>MDLFYSDEHKAFRQEVRDFIGVNLPDDMRERLRAGGFASKADTELWQRALNRRGWGAPAWPTAFGGAGWDAAKQQIFADECAAAPAPPPHIFNITMLGPVIIHFGSDAQREYFLPKLLNADIQVCQGFSEPGSGSDLASLKTSAVREGDEYVVNGQKIWTSQAHYSDWVFALVRTDPEAVRKQAGISFLLIDLKSPGITVRPIISIDGRHSLNEVFFDNVRVPVTNLVGEENKGWDYAKFLLGHERAYIAGIGRNKERVACAKALLAKLASEGHAERELAGWRGRIALIEADLHALEVTQFRMHGGHADMKLSPMLKARGSEIFQAITDVICRMSGPAALRADGIGGPTLTKSYLYSRAVSIFGGSTEVQKNILSATVLSLP</sequence>
<accession>A0ABM8TE36</accession>
<evidence type="ECO:0000256" key="3">
    <source>
        <dbReference type="ARBA" id="ARBA00022630"/>
    </source>
</evidence>
<keyword evidence="4" id="KW-0274">FAD</keyword>
<dbReference type="InterPro" id="IPR046373">
    <property type="entry name" value="Acyl-CoA_Oxase/DH_mid-dom_sf"/>
</dbReference>
<dbReference type="InterPro" id="IPR009075">
    <property type="entry name" value="AcylCo_DH/oxidase_C"/>
</dbReference>
<dbReference type="PANTHER" id="PTHR43292">
    <property type="entry name" value="ACYL-COA DEHYDROGENASE"/>
    <property type="match status" value="1"/>
</dbReference>
<dbReference type="SUPFAM" id="SSF47203">
    <property type="entry name" value="Acyl-CoA dehydrogenase C-terminal domain-like"/>
    <property type="match status" value="1"/>
</dbReference>